<keyword evidence="3" id="KW-0804">Transcription</keyword>
<protein>
    <submittedName>
        <fullName evidence="5">DNA-binding transcriptional regulator, LacI/PurR family</fullName>
    </submittedName>
</protein>
<dbReference type="InterPro" id="IPR000843">
    <property type="entry name" value="HTH_LacI"/>
</dbReference>
<dbReference type="PANTHER" id="PTHR30146">
    <property type="entry name" value="LACI-RELATED TRANSCRIPTIONAL REPRESSOR"/>
    <property type="match status" value="1"/>
</dbReference>
<dbReference type="PANTHER" id="PTHR30146:SF109">
    <property type="entry name" value="HTH-TYPE TRANSCRIPTIONAL REGULATOR GALS"/>
    <property type="match status" value="1"/>
</dbReference>
<feature type="domain" description="HTH lacI-type" evidence="4">
    <location>
        <begin position="9"/>
        <end position="63"/>
    </location>
</feature>
<reference evidence="5 6" key="1">
    <citation type="submission" date="2016-10" db="EMBL/GenBank/DDBJ databases">
        <authorList>
            <person name="de Groot N.N."/>
        </authorList>
    </citation>
    <scope>NUCLEOTIDE SEQUENCE [LARGE SCALE GENOMIC DNA]</scope>
    <source>
        <strain evidence="5 6">DSM 9179</strain>
    </source>
</reference>
<evidence type="ECO:0000256" key="2">
    <source>
        <dbReference type="ARBA" id="ARBA00023125"/>
    </source>
</evidence>
<dbReference type="OrthoDB" id="4810at2"/>
<dbReference type="CDD" id="cd01392">
    <property type="entry name" value="HTH_LacI"/>
    <property type="match status" value="1"/>
</dbReference>
<dbReference type="GO" id="GO:0003700">
    <property type="term" value="F:DNA-binding transcription factor activity"/>
    <property type="evidence" value="ECO:0007669"/>
    <property type="project" value="TreeGrafter"/>
</dbReference>
<evidence type="ECO:0000313" key="6">
    <source>
        <dbReference type="Proteomes" id="UP000199701"/>
    </source>
</evidence>
<dbReference type="GO" id="GO:0000976">
    <property type="term" value="F:transcription cis-regulatory region binding"/>
    <property type="evidence" value="ECO:0007669"/>
    <property type="project" value="TreeGrafter"/>
</dbReference>
<dbReference type="InterPro" id="IPR046335">
    <property type="entry name" value="LacI/GalR-like_sensor"/>
</dbReference>
<dbReference type="RefSeq" id="WP_092453524.1">
    <property type="nucleotide sequence ID" value="NZ_FOJI01000007.1"/>
</dbReference>
<dbReference type="SUPFAM" id="SSF47413">
    <property type="entry name" value="lambda repressor-like DNA-binding domains"/>
    <property type="match status" value="1"/>
</dbReference>
<dbReference type="Gene3D" id="1.10.260.40">
    <property type="entry name" value="lambda repressor-like DNA-binding domains"/>
    <property type="match status" value="1"/>
</dbReference>
<dbReference type="AlphaFoldDB" id="A0A1I0Q5R4"/>
<keyword evidence="1" id="KW-0805">Transcription regulation</keyword>
<proteinExistence type="predicted"/>
<dbReference type="Proteomes" id="UP000199701">
    <property type="component" value="Unassembled WGS sequence"/>
</dbReference>
<dbReference type="EMBL" id="FOJI01000007">
    <property type="protein sequence ID" value="SEW22289.1"/>
    <property type="molecule type" value="Genomic_DNA"/>
</dbReference>
<keyword evidence="2 5" id="KW-0238">DNA-binding</keyword>
<dbReference type="SMART" id="SM00354">
    <property type="entry name" value="HTH_LACI"/>
    <property type="match status" value="1"/>
</dbReference>
<evidence type="ECO:0000259" key="4">
    <source>
        <dbReference type="PROSITE" id="PS50932"/>
    </source>
</evidence>
<dbReference type="Pfam" id="PF00356">
    <property type="entry name" value="LacI"/>
    <property type="match status" value="1"/>
</dbReference>
<name>A0A1I0Q5R4_9FIRM</name>
<dbReference type="InterPro" id="IPR028082">
    <property type="entry name" value="Peripla_BP_I"/>
</dbReference>
<dbReference type="Pfam" id="PF13377">
    <property type="entry name" value="Peripla_BP_3"/>
    <property type="match status" value="1"/>
</dbReference>
<accession>A0A1I0Q5R4</accession>
<keyword evidence="6" id="KW-1185">Reference proteome</keyword>
<evidence type="ECO:0000256" key="1">
    <source>
        <dbReference type="ARBA" id="ARBA00023015"/>
    </source>
</evidence>
<evidence type="ECO:0000313" key="5">
    <source>
        <dbReference type="EMBL" id="SEW22289.1"/>
    </source>
</evidence>
<dbReference type="SUPFAM" id="SSF53822">
    <property type="entry name" value="Periplasmic binding protein-like I"/>
    <property type="match status" value="1"/>
</dbReference>
<dbReference type="PROSITE" id="PS50932">
    <property type="entry name" value="HTH_LACI_2"/>
    <property type="match status" value="1"/>
</dbReference>
<organism evidence="5 6">
    <name type="scientific">[Clostridium] fimetarium</name>
    <dbReference type="NCBI Taxonomy" id="99656"/>
    <lineage>
        <taxon>Bacteria</taxon>
        <taxon>Bacillati</taxon>
        <taxon>Bacillota</taxon>
        <taxon>Clostridia</taxon>
        <taxon>Lachnospirales</taxon>
        <taxon>Lachnospiraceae</taxon>
    </lineage>
</organism>
<dbReference type="Gene3D" id="3.40.50.2300">
    <property type="match status" value="2"/>
</dbReference>
<gene>
    <name evidence="5" type="ORF">SAMN05421659_10714</name>
</gene>
<dbReference type="InterPro" id="IPR010982">
    <property type="entry name" value="Lambda_DNA-bd_dom_sf"/>
</dbReference>
<dbReference type="STRING" id="99656.SAMN05421659_10714"/>
<evidence type="ECO:0000256" key="3">
    <source>
        <dbReference type="ARBA" id="ARBA00023163"/>
    </source>
</evidence>
<sequence>MSDEKIKNITIADIAADLGVSKTTVSRAMSGKGRIGQKTRNNVLEYIKLHDYKPNIVAKGLAQSRTYNIGVVMPVDYNMMDLTFFQECLLGIEEIAGLMEYDILLAYNKDNDISSLERIVNNGKVDGVILMRTFINDPQIEFLKQKNIKFVTVGSSNYTGVIQIDHDHKNACKELTSVVLMKCSGTVALLGGDMNHVVSQNRLKGFYEGYETVGKSADMNLVDINIENNIMLDKKVEEALEQNAECILCMDDAICVRVLNKLHDLHKKVPKDVKVASFYNGIMLENYVPSITSLSFNTKELGIVTGRTIIDMIEGKSVAQKTLLPYEIVLKESTK</sequence>